<evidence type="ECO:0000313" key="2">
    <source>
        <dbReference type="Proteomes" id="UP000632454"/>
    </source>
</evidence>
<gene>
    <name evidence="1" type="ORF">GCM10007298_34280</name>
</gene>
<evidence type="ECO:0008006" key="3">
    <source>
        <dbReference type="Google" id="ProtNLM"/>
    </source>
</evidence>
<reference evidence="2" key="1">
    <citation type="journal article" date="2019" name="Int. J. Syst. Evol. Microbiol.">
        <title>The Global Catalogue of Microorganisms (GCM) 10K type strain sequencing project: providing services to taxonomists for standard genome sequencing and annotation.</title>
        <authorList>
            <consortium name="The Broad Institute Genomics Platform"/>
            <consortium name="The Broad Institute Genome Sequencing Center for Infectious Disease"/>
            <person name="Wu L."/>
            <person name="Ma J."/>
        </authorList>
    </citation>
    <scope>NUCLEOTIDE SEQUENCE [LARGE SCALE GENOMIC DNA]</scope>
    <source>
        <strain evidence="2">CCM 7855</strain>
    </source>
</reference>
<proteinExistence type="predicted"/>
<evidence type="ECO:0000313" key="1">
    <source>
        <dbReference type="EMBL" id="GGF35623.1"/>
    </source>
</evidence>
<dbReference type="EMBL" id="BMCS01000002">
    <property type="protein sequence ID" value="GGF35623.1"/>
    <property type="molecule type" value="Genomic_DNA"/>
</dbReference>
<comment type="caution">
    <text evidence="1">The sequence shown here is derived from an EMBL/GenBank/DDBJ whole genome shotgun (WGS) entry which is preliminary data.</text>
</comment>
<name>A0ABQ1V2V3_9NOCA</name>
<sequence>MARPDAPVTRMLVCVYGLAAAVVVVDVGAAVAEADSVTVTTVVGCDEGLPSVDEQPDRATTATTADRVTRPERFIVYA</sequence>
<keyword evidence="2" id="KW-1185">Reference proteome</keyword>
<accession>A0ABQ1V2V3</accession>
<organism evidence="1 2">
    <name type="scientific">Williamsia phyllosphaerae</name>
    <dbReference type="NCBI Taxonomy" id="885042"/>
    <lineage>
        <taxon>Bacteria</taxon>
        <taxon>Bacillati</taxon>
        <taxon>Actinomycetota</taxon>
        <taxon>Actinomycetes</taxon>
        <taxon>Mycobacteriales</taxon>
        <taxon>Nocardiaceae</taxon>
        <taxon>Williamsia</taxon>
    </lineage>
</organism>
<protein>
    <recommendedName>
        <fullName evidence="3">Secreted protein</fullName>
    </recommendedName>
</protein>
<dbReference type="Proteomes" id="UP000632454">
    <property type="component" value="Unassembled WGS sequence"/>
</dbReference>